<gene>
    <name evidence="2" type="ORF">BC938DRAFT_483219</name>
</gene>
<keyword evidence="3" id="KW-1185">Reference proteome</keyword>
<dbReference type="AlphaFoldDB" id="A0A433QCH5"/>
<evidence type="ECO:0000313" key="2">
    <source>
        <dbReference type="EMBL" id="RUS27461.1"/>
    </source>
</evidence>
<name>A0A433QCH5_9FUNG</name>
<evidence type="ECO:0000259" key="1">
    <source>
        <dbReference type="PROSITE" id="PS51394"/>
    </source>
</evidence>
<accession>A0A433QCH5</accession>
<protein>
    <recommendedName>
        <fullName evidence="1">PFU domain-containing protein</fullName>
    </recommendedName>
</protein>
<feature type="non-terminal residue" evidence="2">
    <location>
        <position position="80"/>
    </location>
</feature>
<dbReference type="PROSITE" id="PS51394">
    <property type="entry name" value="PFU"/>
    <property type="match status" value="1"/>
</dbReference>
<feature type="domain" description="PFU" evidence="1">
    <location>
        <begin position="1"/>
        <end position="51"/>
    </location>
</feature>
<dbReference type="Pfam" id="PF09070">
    <property type="entry name" value="PFU"/>
    <property type="match status" value="1"/>
</dbReference>
<sequence>MVFPSNPSVENPWQAAQDFLEKHNLSRAHLDEVARFITQNASATNVGASDSQYVDPLTGKPADRFGCSKGIGDLKIKELK</sequence>
<dbReference type="InterPro" id="IPR038122">
    <property type="entry name" value="PFU_sf"/>
</dbReference>
<reference evidence="2 3" key="1">
    <citation type="journal article" date="2018" name="New Phytol.">
        <title>Phylogenomics of Endogonaceae and evolution of mycorrhizas within Mucoromycota.</title>
        <authorList>
            <person name="Chang Y."/>
            <person name="Desiro A."/>
            <person name="Na H."/>
            <person name="Sandor L."/>
            <person name="Lipzen A."/>
            <person name="Clum A."/>
            <person name="Barry K."/>
            <person name="Grigoriev I.V."/>
            <person name="Martin F.M."/>
            <person name="Stajich J.E."/>
            <person name="Smith M.E."/>
            <person name="Bonito G."/>
            <person name="Spatafora J.W."/>
        </authorList>
    </citation>
    <scope>NUCLEOTIDE SEQUENCE [LARGE SCALE GENOMIC DNA]</scope>
    <source>
        <strain evidence="2 3">AD002</strain>
    </source>
</reference>
<dbReference type="InterPro" id="IPR015155">
    <property type="entry name" value="PFU"/>
</dbReference>
<proteinExistence type="predicted"/>
<evidence type="ECO:0000313" key="3">
    <source>
        <dbReference type="Proteomes" id="UP000274822"/>
    </source>
</evidence>
<dbReference type="Proteomes" id="UP000274822">
    <property type="component" value="Unassembled WGS sequence"/>
</dbReference>
<comment type="caution">
    <text evidence="2">The sequence shown here is derived from an EMBL/GenBank/DDBJ whole genome shotgun (WGS) entry which is preliminary data.</text>
</comment>
<dbReference type="EMBL" id="RBNJ01008333">
    <property type="protein sequence ID" value="RUS27461.1"/>
    <property type="molecule type" value="Genomic_DNA"/>
</dbReference>
<dbReference type="Gene3D" id="3.10.20.870">
    <property type="entry name" value="PFU (PLAA family ubiquitin binding), C-terminal domain"/>
    <property type="match status" value="1"/>
</dbReference>
<organism evidence="2 3">
    <name type="scientific">Jimgerdemannia flammicorona</name>
    <dbReference type="NCBI Taxonomy" id="994334"/>
    <lineage>
        <taxon>Eukaryota</taxon>
        <taxon>Fungi</taxon>
        <taxon>Fungi incertae sedis</taxon>
        <taxon>Mucoromycota</taxon>
        <taxon>Mucoromycotina</taxon>
        <taxon>Endogonomycetes</taxon>
        <taxon>Endogonales</taxon>
        <taxon>Endogonaceae</taxon>
        <taxon>Jimgerdemannia</taxon>
    </lineage>
</organism>